<evidence type="ECO:0000313" key="4">
    <source>
        <dbReference type="EMBL" id="AFK43240.1"/>
    </source>
</evidence>
<comment type="similarity">
    <text evidence="1">Belongs to the Di19 family.</text>
</comment>
<dbReference type="Pfam" id="PF05605">
    <property type="entry name" value="zf-Di19"/>
    <property type="match status" value="1"/>
</dbReference>
<name>I3SSJ8_MEDTR</name>
<dbReference type="Pfam" id="PF14571">
    <property type="entry name" value="Di19_C"/>
    <property type="match status" value="1"/>
</dbReference>
<dbReference type="InterPro" id="IPR033347">
    <property type="entry name" value="Di19"/>
</dbReference>
<feature type="domain" description="Di19 C-terminal" evidence="3">
    <location>
        <begin position="107"/>
        <end position="207"/>
    </location>
</feature>
<organism evidence="4">
    <name type="scientific">Medicago truncatula</name>
    <name type="common">Barrel medic</name>
    <name type="synonym">Medicago tribuloides</name>
    <dbReference type="NCBI Taxonomy" id="3880"/>
    <lineage>
        <taxon>Eukaryota</taxon>
        <taxon>Viridiplantae</taxon>
        <taxon>Streptophyta</taxon>
        <taxon>Embryophyta</taxon>
        <taxon>Tracheophyta</taxon>
        <taxon>Spermatophyta</taxon>
        <taxon>Magnoliopsida</taxon>
        <taxon>eudicotyledons</taxon>
        <taxon>Gunneridae</taxon>
        <taxon>Pentapetalae</taxon>
        <taxon>rosids</taxon>
        <taxon>fabids</taxon>
        <taxon>Fabales</taxon>
        <taxon>Fabaceae</taxon>
        <taxon>Papilionoideae</taxon>
        <taxon>50 kb inversion clade</taxon>
        <taxon>NPAAA clade</taxon>
        <taxon>Hologalegina</taxon>
        <taxon>IRL clade</taxon>
        <taxon>Trifolieae</taxon>
        <taxon>Medicago</taxon>
    </lineage>
</organism>
<sequence>MEDETSKSYQSRLKSHLELLIDFEEVNGDKELMTIYPCPFCEEDFDLLELCFHIDLDHPIEAESGICPVCAMWVGTNIVDHITAQHGDLFKSHLKSKSHKHDSYQTLSFSRKGRRDGHWKSCSDELSPVMPTSKTTCDPFLSFLCGATASGEHENVQLDSSSEASIEEIHSHDTVLERDVPPSLSHKDQVEKARRSEFVQGLLLSTILDPDL</sequence>
<evidence type="ECO:0000256" key="1">
    <source>
        <dbReference type="ARBA" id="ARBA00007109"/>
    </source>
</evidence>
<dbReference type="InterPro" id="IPR008598">
    <property type="entry name" value="Di19_Zn-bd"/>
</dbReference>
<dbReference type="PANTHER" id="PTHR31875">
    <property type="entry name" value="PROTEIN DEHYDRATION-INDUCED 19"/>
    <property type="match status" value="1"/>
</dbReference>
<proteinExistence type="evidence at transcript level"/>
<reference evidence="4" key="1">
    <citation type="submission" date="2012-05" db="EMBL/GenBank/DDBJ databases">
        <authorList>
            <person name="Krishnakumar V."/>
            <person name="Cheung F."/>
            <person name="Xiao Y."/>
            <person name="Chan A."/>
            <person name="Moskal W.A."/>
            <person name="Town C.D."/>
        </authorList>
    </citation>
    <scope>NUCLEOTIDE SEQUENCE</scope>
</reference>
<dbReference type="EMBL" id="BT143446">
    <property type="protein sequence ID" value="AFK43240.1"/>
    <property type="molecule type" value="mRNA"/>
</dbReference>
<protein>
    <recommendedName>
        <fullName evidence="5">Drought-induced protein</fullName>
    </recommendedName>
</protein>
<dbReference type="InterPro" id="IPR027935">
    <property type="entry name" value="Di19_C"/>
</dbReference>
<evidence type="ECO:0008006" key="5">
    <source>
        <dbReference type="Google" id="ProtNLM"/>
    </source>
</evidence>
<dbReference type="PANTHER" id="PTHR31875:SF25">
    <property type="entry name" value="PROTEIN DEHYDRATION-INDUCED 19 HOMOLOG 2"/>
    <property type="match status" value="1"/>
</dbReference>
<accession>I3SSJ8</accession>
<evidence type="ECO:0000259" key="2">
    <source>
        <dbReference type="Pfam" id="PF05605"/>
    </source>
</evidence>
<evidence type="ECO:0000259" key="3">
    <source>
        <dbReference type="Pfam" id="PF14571"/>
    </source>
</evidence>
<dbReference type="AlphaFoldDB" id="I3SSJ8"/>
<feature type="domain" description="Di19 zinc-binding" evidence="2">
    <location>
        <begin position="36"/>
        <end position="87"/>
    </location>
</feature>